<dbReference type="EMBL" id="CP012670">
    <property type="protein sequence ID" value="AUX25491.1"/>
    <property type="molecule type" value="Genomic_DNA"/>
</dbReference>
<proteinExistence type="predicted"/>
<organism evidence="2 3">
    <name type="scientific">Sorangium cellulosum</name>
    <name type="common">Polyangium cellulosum</name>
    <dbReference type="NCBI Taxonomy" id="56"/>
    <lineage>
        <taxon>Bacteria</taxon>
        <taxon>Pseudomonadati</taxon>
        <taxon>Myxococcota</taxon>
        <taxon>Polyangia</taxon>
        <taxon>Polyangiales</taxon>
        <taxon>Polyangiaceae</taxon>
        <taxon>Sorangium</taxon>
    </lineage>
</organism>
<sequence>MAKAKTKNKDTGKAPASPPAEKHSYRACYKRFAPEALALPDREVELCRADVRIAFANVKQGVAATCADPARVRRALPELPLDEVLALPDLGRALLFASTRVTARPASSREIEAKLKAVAELREPMLSLAETLARRGLLPRDVVAEIRAGTGKYDMASDGMALAHLYDEHAEALRGKHPFTREEFDLLREASEWLLDNLTPDGARRPAAKQRGEAEAMRDRLWTLLVRRHAHLRKIGYYFFGDAFEDVTPKLQSRVVKAAGKQENDEEEVGEEEADEEEAGEEEADEEEVDEEEVDEEPAAASP</sequence>
<dbReference type="RefSeq" id="WP_165373438.1">
    <property type="nucleotide sequence ID" value="NZ_CP012670.1"/>
</dbReference>
<feature type="region of interest" description="Disordered" evidence="1">
    <location>
        <begin position="255"/>
        <end position="303"/>
    </location>
</feature>
<feature type="region of interest" description="Disordered" evidence="1">
    <location>
        <begin position="1"/>
        <end position="21"/>
    </location>
</feature>
<reference evidence="2 3" key="1">
    <citation type="submission" date="2015-09" db="EMBL/GenBank/DDBJ databases">
        <title>Sorangium comparison.</title>
        <authorList>
            <person name="Zaburannyi N."/>
            <person name="Bunk B."/>
            <person name="Overmann J."/>
            <person name="Mueller R."/>
        </authorList>
    </citation>
    <scope>NUCLEOTIDE SEQUENCE [LARGE SCALE GENOMIC DNA]</scope>
    <source>
        <strain evidence="2 3">So ceGT47</strain>
    </source>
</reference>
<dbReference type="AlphaFoldDB" id="A0A4P2Q8C4"/>
<evidence type="ECO:0000313" key="3">
    <source>
        <dbReference type="Proteomes" id="UP000295781"/>
    </source>
</evidence>
<dbReference type="Proteomes" id="UP000295781">
    <property type="component" value="Chromosome"/>
</dbReference>
<evidence type="ECO:0000256" key="1">
    <source>
        <dbReference type="SAM" id="MobiDB-lite"/>
    </source>
</evidence>
<protein>
    <submittedName>
        <fullName evidence="2">Uncharacterized protein</fullName>
    </submittedName>
</protein>
<evidence type="ECO:0000313" key="2">
    <source>
        <dbReference type="EMBL" id="AUX25491.1"/>
    </source>
</evidence>
<gene>
    <name evidence="2" type="ORF">SOCEGT47_060380</name>
</gene>
<name>A0A4P2Q8C4_SORCE</name>
<accession>A0A4P2Q8C4</accession>
<feature type="compositionally biased region" description="Acidic residues" evidence="1">
    <location>
        <begin position="264"/>
        <end position="303"/>
    </location>
</feature>